<dbReference type="InterPro" id="IPR027417">
    <property type="entry name" value="P-loop_NTPase"/>
</dbReference>
<dbReference type="SUPFAM" id="SSF52540">
    <property type="entry name" value="P-loop containing nucleoside triphosphate hydrolases"/>
    <property type="match status" value="1"/>
</dbReference>
<evidence type="ECO:0000256" key="3">
    <source>
        <dbReference type="ARBA" id="ARBA00022806"/>
    </source>
</evidence>
<dbReference type="GO" id="GO:0008094">
    <property type="term" value="F:ATP-dependent activity, acting on DNA"/>
    <property type="evidence" value="ECO:0007669"/>
    <property type="project" value="TreeGrafter"/>
</dbReference>
<evidence type="ECO:0000256" key="2">
    <source>
        <dbReference type="ARBA" id="ARBA00022801"/>
    </source>
</evidence>
<evidence type="ECO:0000313" key="8">
    <source>
        <dbReference type="Proteomes" id="UP000091918"/>
    </source>
</evidence>
<dbReference type="GO" id="GO:0005634">
    <property type="term" value="C:nucleus"/>
    <property type="evidence" value="ECO:0007669"/>
    <property type="project" value="TreeGrafter"/>
</dbReference>
<comment type="caution">
    <text evidence="7">The sequence shown here is derived from an EMBL/GenBank/DDBJ whole genome shotgun (WGS) entry which is preliminary data.</text>
</comment>
<evidence type="ECO:0000256" key="4">
    <source>
        <dbReference type="ARBA" id="ARBA00022840"/>
    </source>
</evidence>
<reference evidence="7 8" key="1">
    <citation type="submission" date="2015-07" db="EMBL/GenBank/DDBJ databases">
        <title>Emmonsia species relationships and genome sequence.</title>
        <authorList>
            <person name="Cuomo C.A."/>
            <person name="Schwartz I.S."/>
            <person name="Kenyon C."/>
            <person name="de Hoog G.S."/>
            <person name="Govender N.P."/>
            <person name="Botha A."/>
            <person name="Moreno L."/>
            <person name="de Vries M."/>
            <person name="Munoz J.F."/>
            <person name="Stielow J.B."/>
        </authorList>
    </citation>
    <scope>NUCLEOTIDE SEQUENCE [LARGE SCALE GENOMIC DNA]</scope>
    <source>
        <strain evidence="7 8">CBS 136260</strain>
    </source>
</reference>
<name>A0A1B7P4P3_9EURO</name>
<dbReference type="InterPro" id="IPR000330">
    <property type="entry name" value="SNF2_N"/>
</dbReference>
<dbReference type="SMART" id="SM00487">
    <property type="entry name" value="DEXDc"/>
    <property type="match status" value="1"/>
</dbReference>
<dbReference type="InterPro" id="IPR038718">
    <property type="entry name" value="SNF2-like_sf"/>
</dbReference>
<gene>
    <name evidence="7" type="ORF">ACJ72_01644</name>
</gene>
<protein>
    <recommendedName>
        <fullName evidence="6">Helicase ATP-binding domain-containing protein</fullName>
    </recommendedName>
</protein>
<proteinExistence type="predicted"/>
<keyword evidence="2" id="KW-0378">Hydrolase</keyword>
<evidence type="ECO:0000256" key="5">
    <source>
        <dbReference type="SAM" id="MobiDB-lite"/>
    </source>
</evidence>
<dbReference type="STRING" id="1658172.A0A1B7P4P3"/>
<dbReference type="PROSITE" id="PS51192">
    <property type="entry name" value="HELICASE_ATP_BIND_1"/>
    <property type="match status" value="1"/>
</dbReference>
<dbReference type="Proteomes" id="UP000091918">
    <property type="component" value="Unassembled WGS sequence"/>
</dbReference>
<dbReference type="Gene3D" id="3.40.50.10810">
    <property type="entry name" value="Tandem AAA-ATPase domain"/>
    <property type="match status" value="1"/>
</dbReference>
<dbReference type="InterPro" id="IPR014001">
    <property type="entry name" value="Helicase_ATP-bd"/>
</dbReference>
<evidence type="ECO:0000313" key="7">
    <source>
        <dbReference type="EMBL" id="OAX83995.1"/>
    </source>
</evidence>
<feature type="region of interest" description="Disordered" evidence="5">
    <location>
        <begin position="44"/>
        <end position="76"/>
    </location>
</feature>
<accession>A0A1B7P4P3</accession>
<dbReference type="PANTHER" id="PTHR45626">
    <property type="entry name" value="TRANSCRIPTION TERMINATION FACTOR 2-RELATED"/>
    <property type="match status" value="1"/>
</dbReference>
<dbReference type="OrthoDB" id="4186710at2759"/>
<evidence type="ECO:0000259" key="6">
    <source>
        <dbReference type="PROSITE" id="PS51192"/>
    </source>
</evidence>
<keyword evidence="1" id="KW-0547">Nucleotide-binding</keyword>
<feature type="region of interest" description="Disordered" evidence="5">
    <location>
        <begin position="185"/>
        <end position="220"/>
    </location>
</feature>
<dbReference type="EMBL" id="LGUA01000115">
    <property type="protein sequence ID" value="OAX83995.1"/>
    <property type="molecule type" value="Genomic_DNA"/>
</dbReference>
<dbReference type="GO" id="GO:0016787">
    <property type="term" value="F:hydrolase activity"/>
    <property type="evidence" value="ECO:0007669"/>
    <property type="project" value="UniProtKB-KW"/>
</dbReference>
<dbReference type="InterPro" id="IPR050628">
    <property type="entry name" value="SNF2_RAD54_helicase_TF"/>
</dbReference>
<dbReference type="PANTHER" id="PTHR45626:SF17">
    <property type="entry name" value="HELICASE-LIKE TRANSCRIPTION FACTOR"/>
    <property type="match status" value="1"/>
</dbReference>
<keyword evidence="8" id="KW-1185">Reference proteome</keyword>
<keyword evidence="4" id="KW-0067">ATP-binding</keyword>
<dbReference type="CDD" id="cd18008">
    <property type="entry name" value="DEXDc_SHPRH-like"/>
    <property type="match status" value="1"/>
</dbReference>
<dbReference type="GO" id="GO:0006281">
    <property type="term" value="P:DNA repair"/>
    <property type="evidence" value="ECO:0007669"/>
    <property type="project" value="TreeGrafter"/>
</dbReference>
<organism evidence="7 8">
    <name type="scientific">Emergomyces africanus</name>
    <dbReference type="NCBI Taxonomy" id="1955775"/>
    <lineage>
        <taxon>Eukaryota</taxon>
        <taxon>Fungi</taxon>
        <taxon>Dikarya</taxon>
        <taxon>Ascomycota</taxon>
        <taxon>Pezizomycotina</taxon>
        <taxon>Eurotiomycetes</taxon>
        <taxon>Eurotiomycetidae</taxon>
        <taxon>Onygenales</taxon>
        <taxon>Ajellomycetaceae</taxon>
        <taxon>Emergomyces</taxon>
    </lineage>
</organism>
<dbReference type="Pfam" id="PF00176">
    <property type="entry name" value="SNF2-rel_dom"/>
    <property type="match status" value="1"/>
</dbReference>
<feature type="compositionally biased region" description="Polar residues" evidence="5">
    <location>
        <begin position="45"/>
        <end position="60"/>
    </location>
</feature>
<dbReference type="GO" id="GO:0005524">
    <property type="term" value="F:ATP binding"/>
    <property type="evidence" value="ECO:0007669"/>
    <property type="project" value="UniProtKB-KW"/>
</dbReference>
<keyword evidence="3" id="KW-0347">Helicase</keyword>
<evidence type="ECO:0000256" key="1">
    <source>
        <dbReference type="ARBA" id="ARBA00022741"/>
    </source>
</evidence>
<dbReference type="GO" id="GO:0004386">
    <property type="term" value="F:helicase activity"/>
    <property type="evidence" value="ECO:0007669"/>
    <property type="project" value="UniProtKB-KW"/>
</dbReference>
<feature type="domain" description="Helicase ATP-binding" evidence="6">
    <location>
        <begin position="326"/>
        <end position="520"/>
    </location>
</feature>
<dbReference type="AlphaFoldDB" id="A0A1B7P4P3"/>
<sequence length="522" mass="57745">MEDATTDTDSGPQTRLATIENIPSLSCGSAQFIARARAQLASRMIDNQSTPTRLPRSTVQPDDIRHSTDNGVGTKASEELIGNNDSIFAPERLETQLPDCRGAFHAQGYESLFCPPGPFENIWRPNYADEPSTHLALSGNLAMDEQGEQSDFESSIPPADGPIETIRKRKRTLLSQFTLNEAAPHGPVTICKPGAKGKSSQSRKGNGGNSKRKSKSAPKYWQKNTPALSNLGTWNGIEHAKSNAGKQAIPSFSTKNKDKATKEIVNTVPAENLKEAISDRQLILKSSCKFTMKPKADGQGGWLHPNLITSLFHFQLIGVGFMRDCEKSETPPFGGFQCDEMGFGKTVQLIANIVDDQEACQGTDNVTLVVAPSHLAKHWKDQFVRHCKQKVLQPVLEYHARSKPSTTDDVEFFKGCRVIITTYAQVRASLPKFEPPAEVVQEREINALRRQFVEEKGGPLHRINFRRIILDEAHEIKNKDTQTSVAVRMLSGHFRWVVTGTPLHKYGNIESSILVQVLITLP</sequence>